<keyword evidence="6" id="KW-1185">Reference proteome</keyword>
<feature type="domain" description="HTH arsR-type" evidence="4">
    <location>
        <begin position="1"/>
        <end position="94"/>
    </location>
</feature>
<dbReference type="Pfam" id="PF12840">
    <property type="entry name" value="HTH_20"/>
    <property type="match status" value="1"/>
</dbReference>
<gene>
    <name evidence="5" type="ORF">TRL7639_00256</name>
</gene>
<dbReference type="PANTHER" id="PTHR43132:SF2">
    <property type="entry name" value="ARSENICAL RESISTANCE OPERON REPRESSOR ARSR-RELATED"/>
    <property type="match status" value="1"/>
</dbReference>
<keyword evidence="1" id="KW-0805">Transcription regulation</keyword>
<dbReference type="InterPro" id="IPR051011">
    <property type="entry name" value="Metal_resp_trans_reg"/>
</dbReference>
<dbReference type="PROSITE" id="PS50987">
    <property type="entry name" value="HTH_ARSR_2"/>
    <property type="match status" value="1"/>
</dbReference>
<dbReference type="OrthoDB" id="9804742at2"/>
<dbReference type="InterPro" id="IPR001845">
    <property type="entry name" value="HTH_ArsR_DNA-bd_dom"/>
</dbReference>
<dbReference type="AlphaFoldDB" id="A0A1Y5RES3"/>
<dbReference type="CDD" id="cd00090">
    <property type="entry name" value="HTH_ARSR"/>
    <property type="match status" value="1"/>
</dbReference>
<evidence type="ECO:0000256" key="2">
    <source>
        <dbReference type="ARBA" id="ARBA00023125"/>
    </source>
</evidence>
<dbReference type="GO" id="GO:0003677">
    <property type="term" value="F:DNA binding"/>
    <property type="evidence" value="ECO:0007669"/>
    <property type="project" value="UniProtKB-KW"/>
</dbReference>
<organism evidence="5 6">
    <name type="scientific">Falsiruegeria litorea R37</name>
    <dbReference type="NCBI Taxonomy" id="1200284"/>
    <lineage>
        <taxon>Bacteria</taxon>
        <taxon>Pseudomonadati</taxon>
        <taxon>Pseudomonadota</taxon>
        <taxon>Alphaproteobacteria</taxon>
        <taxon>Rhodobacterales</taxon>
        <taxon>Roseobacteraceae</taxon>
        <taxon>Falsiruegeria</taxon>
    </lineage>
</organism>
<reference evidence="5 6" key="1">
    <citation type="submission" date="2017-03" db="EMBL/GenBank/DDBJ databases">
        <authorList>
            <person name="Afonso C.L."/>
            <person name="Miller P.J."/>
            <person name="Scott M.A."/>
            <person name="Spackman E."/>
            <person name="Goraichik I."/>
            <person name="Dimitrov K.M."/>
            <person name="Suarez D.L."/>
            <person name="Swayne D.E."/>
        </authorList>
    </citation>
    <scope>NUCLEOTIDE SEQUENCE [LARGE SCALE GENOMIC DNA]</scope>
    <source>
        <strain evidence="5 6">CECT 7639</strain>
    </source>
</reference>
<proteinExistence type="predicted"/>
<sequence length="102" mass="10712">MWESVAAGFSAMGSESRLKVLKVLVRAGESGLTVGEIQERTGIAPSTLAHHLKFLAGGGVVVQEKAGRTTINRADFDQLRVLADFILGECCADAPQKAANDG</sequence>
<dbReference type="SMART" id="SM00418">
    <property type="entry name" value="HTH_ARSR"/>
    <property type="match status" value="1"/>
</dbReference>
<dbReference type="InterPro" id="IPR036390">
    <property type="entry name" value="WH_DNA-bd_sf"/>
</dbReference>
<evidence type="ECO:0000313" key="5">
    <source>
        <dbReference type="EMBL" id="SLN15449.1"/>
    </source>
</evidence>
<name>A0A1Y5RES3_9RHOB</name>
<dbReference type="SUPFAM" id="SSF46785">
    <property type="entry name" value="Winged helix' DNA-binding domain"/>
    <property type="match status" value="1"/>
</dbReference>
<dbReference type="Proteomes" id="UP000193077">
    <property type="component" value="Unassembled WGS sequence"/>
</dbReference>
<keyword evidence="2" id="KW-0238">DNA-binding</keyword>
<dbReference type="PRINTS" id="PR00778">
    <property type="entry name" value="HTHARSR"/>
</dbReference>
<evidence type="ECO:0000256" key="1">
    <source>
        <dbReference type="ARBA" id="ARBA00023015"/>
    </source>
</evidence>
<evidence type="ECO:0000313" key="6">
    <source>
        <dbReference type="Proteomes" id="UP000193077"/>
    </source>
</evidence>
<dbReference type="Gene3D" id="1.10.10.10">
    <property type="entry name" value="Winged helix-like DNA-binding domain superfamily/Winged helix DNA-binding domain"/>
    <property type="match status" value="1"/>
</dbReference>
<keyword evidence="3" id="KW-0804">Transcription</keyword>
<evidence type="ECO:0000259" key="4">
    <source>
        <dbReference type="PROSITE" id="PS50987"/>
    </source>
</evidence>
<dbReference type="RefSeq" id="WP_085794002.1">
    <property type="nucleotide sequence ID" value="NZ_FWFO01000001.1"/>
</dbReference>
<dbReference type="InterPro" id="IPR011991">
    <property type="entry name" value="ArsR-like_HTH"/>
</dbReference>
<protein>
    <submittedName>
        <fullName evidence="5">Helix-turn-helix domain protein</fullName>
    </submittedName>
</protein>
<dbReference type="PANTHER" id="PTHR43132">
    <property type="entry name" value="ARSENICAL RESISTANCE OPERON REPRESSOR ARSR-RELATED"/>
    <property type="match status" value="1"/>
</dbReference>
<evidence type="ECO:0000256" key="3">
    <source>
        <dbReference type="ARBA" id="ARBA00023163"/>
    </source>
</evidence>
<dbReference type="EMBL" id="FWFO01000001">
    <property type="protein sequence ID" value="SLN15449.1"/>
    <property type="molecule type" value="Genomic_DNA"/>
</dbReference>
<accession>A0A1Y5RES3</accession>
<dbReference type="GO" id="GO:0003700">
    <property type="term" value="F:DNA-binding transcription factor activity"/>
    <property type="evidence" value="ECO:0007669"/>
    <property type="project" value="InterPro"/>
</dbReference>
<dbReference type="InterPro" id="IPR036388">
    <property type="entry name" value="WH-like_DNA-bd_sf"/>
</dbReference>